<feature type="domain" description="AIG1-type G" evidence="4">
    <location>
        <begin position="59"/>
        <end position="210"/>
    </location>
</feature>
<feature type="coiled-coil region" evidence="2">
    <location>
        <begin position="523"/>
        <end position="550"/>
    </location>
</feature>
<dbReference type="Proteomes" id="UP000077266">
    <property type="component" value="Unassembled WGS sequence"/>
</dbReference>
<evidence type="ECO:0000256" key="3">
    <source>
        <dbReference type="SAM" id="MobiDB-lite"/>
    </source>
</evidence>
<evidence type="ECO:0000256" key="1">
    <source>
        <dbReference type="ARBA" id="ARBA00022741"/>
    </source>
</evidence>
<evidence type="ECO:0000313" key="6">
    <source>
        <dbReference type="Proteomes" id="UP000077266"/>
    </source>
</evidence>
<evidence type="ECO:0000313" key="5">
    <source>
        <dbReference type="EMBL" id="KZW01531.1"/>
    </source>
</evidence>
<proteinExistence type="predicted"/>
<name>A0A165P230_EXIGL</name>
<feature type="region of interest" description="Disordered" evidence="3">
    <location>
        <begin position="1"/>
        <end position="50"/>
    </location>
</feature>
<reference evidence="5 6" key="1">
    <citation type="journal article" date="2016" name="Mol. Biol. Evol.">
        <title>Comparative Genomics of Early-Diverging Mushroom-Forming Fungi Provides Insights into the Origins of Lignocellulose Decay Capabilities.</title>
        <authorList>
            <person name="Nagy L.G."/>
            <person name="Riley R."/>
            <person name="Tritt A."/>
            <person name="Adam C."/>
            <person name="Daum C."/>
            <person name="Floudas D."/>
            <person name="Sun H."/>
            <person name="Yadav J.S."/>
            <person name="Pangilinan J."/>
            <person name="Larsson K.H."/>
            <person name="Matsuura K."/>
            <person name="Barry K."/>
            <person name="Labutti K."/>
            <person name="Kuo R."/>
            <person name="Ohm R.A."/>
            <person name="Bhattacharya S.S."/>
            <person name="Shirouzu T."/>
            <person name="Yoshinaga Y."/>
            <person name="Martin F.M."/>
            <person name="Grigoriev I.V."/>
            <person name="Hibbett D.S."/>
        </authorList>
    </citation>
    <scope>NUCLEOTIDE SEQUENCE [LARGE SCALE GENOMIC DNA]</scope>
    <source>
        <strain evidence="5 6">HHB12029</strain>
    </source>
</reference>
<protein>
    <recommendedName>
        <fullName evidence="4">AIG1-type G domain-containing protein</fullName>
    </recommendedName>
</protein>
<dbReference type="PROSITE" id="PS00675">
    <property type="entry name" value="SIGMA54_INTERACT_1"/>
    <property type="match status" value="1"/>
</dbReference>
<dbReference type="InParanoid" id="A0A165P230"/>
<dbReference type="SUPFAM" id="SSF52540">
    <property type="entry name" value="P-loop containing nucleoside triphosphate hydrolases"/>
    <property type="match status" value="1"/>
</dbReference>
<evidence type="ECO:0000256" key="2">
    <source>
        <dbReference type="SAM" id="Coils"/>
    </source>
</evidence>
<dbReference type="InterPro" id="IPR006703">
    <property type="entry name" value="G_AIG1"/>
</dbReference>
<gene>
    <name evidence="5" type="ORF">EXIGLDRAFT_65004</name>
</gene>
<sequence length="574" mass="64417">MPMAMNGDLTSGRPSDDARPVDDAQHHIAVSPASGPAPTGSRRSSLPGPLQPLMKSEITIILVGETGVGKTTFMSLLANVAARRSVLEFQPQHNRENDSKLDASKSQTKAAMLYEIQRYDGVLLRILDTPGLCDTRGVEQDAVHKASIANAIREHIGQVDAILVMANGTNERLTVPTDYALNTLSAMFPASIAGNIGFLFTMVDNLLSFNFQQSSLPDCLQDAELYTIQNPLALVTKYRERLQTAALPTPSQAKIFHTLLTNVYDTTMETLNSMFEWIDDLQPVPTAEISVIYNMTTGIESGIADVLARLRQMERKRAELSRLQHDIDSGQQVMKINKQYEKIMRREMHVQIDTPTRHTTQCTVADCYSNCHQDCNLEFLLDPAQLGGKCTAFMVSRCNDRTRDALEQTCTACSHAAREHRHFHSYWGLETQEERTVDHDAKMAYEKAEQEVEKYEKQKRLIEASLTSLDDDILTQEKRLSTLCDEFQQLALTGNFAGHLAATIRMLEYRRESRKAAGDVDGMRSLTRVIESLEAQMHVLQEVEQKKKANWSLRDIPARAFSAVTSILPSIRWR</sequence>
<feature type="compositionally biased region" description="Basic and acidic residues" evidence="3">
    <location>
        <begin position="14"/>
        <end position="26"/>
    </location>
</feature>
<keyword evidence="6" id="KW-1185">Reference proteome</keyword>
<keyword evidence="1" id="KW-0547">Nucleotide-binding</keyword>
<dbReference type="AlphaFoldDB" id="A0A165P230"/>
<dbReference type="InterPro" id="IPR025662">
    <property type="entry name" value="Sigma_54_int_dom_ATP-bd_1"/>
</dbReference>
<dbReference type="EMBL" id="KV425893">
    <property type="protein sequence ID" value="KZW01531.1"/>
    <property type="molecule type" value="Genomic_DNA"/>
</dbReference>
<dbReference type="OrthoDB" id="2611327at2759"/>
<feature type="coiled-coil region" evidence="2">
    <location>
        <begin position="438"/>
        <end position="472"/>
    </location>
</feature>
<dbReference type="InterPro" id="IPR027417">
    <property type="entry name" value="P-loop_NTPase"/>
</dbReference>
<organism evidence="5 6">
    <name type="scientific">Exidia glandulosa HHB12029</name>
    <dbReference type="NCBI Taxonomy" id="1314781"/>
    <lineage>
        <taxon>Eukaryota</taxon>
        <taxon>Fungi</taxon>
        <taxon>Dikarya</taxon>
        <taxon>Basidiomycota</taxon>
        <taxon>Agaricomycotina</taxon>
        <taxon>Agaricomycetes</taxon>
        <taxon>Auriculariales</taxon>
        <taxon>Exidiaceae</taxon>
        <taxon>Exidia</taxon>
    </lineage>
</organism>
<evidence type="ECO:0000259" key="4">
    <source>
        <dbReference type="Pfam" id="PF04548"/>
    </source>
</evidence>
<dbReference type="PANTHER" id="PTHR32046">
    <property type="entry name" value="G DOMAIN-CONTAINING PROTEIN"/>
    <property type="match status" value="1"/>
</dbReference>
<dbReference type="Gene3D" id="3.40.50.300">
    <property type="entry name" value="P-loop containing nucleotide triphosphate hydrolases"/>
    <property type="match status" value="1"/>
</dbReference>
<dbReference type="GO" id="GO:0005525">
    <property type="term" value="F:GTP binding"/>
    <property type="evidence" value="ECO:0007669"/>
    <property type="project" value="InterPro"/>
</dbReference>
<accession>A0A165P230</accession>
<dbReference type="Pfam" id="PF04548">
    <property type="entry name" value="AIG1"/>
    <property type="match status" value="1"/>
</dbReference>
<keyword evidence="2" id="KW-0175">Coiled coil</keyword>
<dbReference type="STRING" id="1314781.A0A165P230"/>